<dbReference type="InterPro" id="IPR000160">
    <property type="entry name" value="GGDEF_dom"/>
</dbReference>
<dbReference type="GO" id="GO:0005886">
    <property type="term" value="C:plasma membrane"/>
    <property type="evidence" value="ECO:0007669"/>
    <property type="project" value="TreeGrafter"/>
</dbReference>
<reference evidence="5 6" key="1">
    <citation type="submission" date="2019-04" db="EMBL/GenBank/DDBJ databases">
        <authorList>
            <person name="Hwang J.C."/>
        </authorList>
    </citation>
    <scope>NUCLEOTIDE SEQUENCE [LARGE SCALE GENOMIC DNA]</scope>
    <source>
        <strain evidence="5 6">IMCC35002</strain>
    </source>
</reference>
<evidence type="ECO:0000256" key="2">
    <source>
        <dbReference type="ARBA" id="ARBA00034247"/>
    </source>
</evidence>
<dbReference type="PANTHER" id="PTHR45138">
    <property type="entry name" value="REGULATORY COMPONENTS OF SENSORY TRANSDUCTION SYSTEM"/>
    <property type="match status" value="1"/>
</dbReference>
<gene>
    <name evidence="5" type="ORF">FCL42_17275</name>
</gene>
<keyword evidence="6" id="KW-1185">Reference proteome</keyword>
<dbReference type="InterPro" id="IPR050469">
    <property type="entry name" value="Diguanylate_Cyclase"/>
</dbReference>
<dbReference type="InterPro" id="IPR043128">
    <property type="entry name" value="Rev_trsase/Diguanyl_cyclase"/>
</dbReference>
<dbReference type="GO" id="GO:0043709">
    <property type="term" value="P:cell adhesion involved in single-species biofilm formation"/>
    <property type="evidence" value="ECO:0007669"/>
    <property type="project" value="TreeGrafter"/>
</dbReference>
<dbReference type="GO" id="GO:0052621">
    <property type="term" value="F:diguanylate cyclase activity"/>
    <property type="evidence" value="ECO:0007669"/>
    <property type="project" value="UniProtKB-EC"/>
</dbReference>
<evidence type="ECO:0000313" key="5">
    <source>
        <dbReference type="EMBL" id="TKB51778.1"/>
    </source>
</evidence>
<proteinExistence type="predicted"/>
<evidence type="ECO:0000313" key="6">
    <source>
        <dbReference type="Proteomes" id="UP000305675"/>
    </source>
</evidence>
<dbReference type="OrthoDB" id="5914567at2"/>
<comment type="caution">
    <text evidence="5">The sequence shown here is derived from an EMBL/GenBank/DDBJ whole genome shotgun (WGS) entry which is preliminary data.</text>
</comment>
<evidence type="ECO:0000256" key="3">
    <source>
        <dbReference type="SAM" id="Phobius"/>
    </source>
</evidence>
<keyword evidence="3" id="KW-1133">Transmembrane helix</keyword>
<protein>
    <recommendedName>
        <fullName evidence="1">diguanylate cyclase</fullName>
        <ecNumber evidence="1">2.7.7.65</ecNumber>
    </recommendedName>
</protein>
<organism evidence="5 6">
    <name type="scientific">Ferrimonas aestuarii</name>
    <dbReference type="NCBI Taxonomy" id="2569539"/>
    <lineage>
        <taxon>Bacteria</taxon>
        <taxon>Pseudomonadati</taxon>
        <taxon>Pseudomonadota</taxon>
        <taxon>Gammaproteobacteria</taxon>
        <taxon>Alteromonadales</taxon>
        <taxon>Ferrimonadaceae</taxon>
        <taxon>Ferrimonas</taxon>
    </lineage>
</organism>
<dbReference type="EC" id="2.7.7.65" evidence="1"/>
<dbReference type="EMBL" id="SWCJ01000017">
    <property type="protein sequence ID" value="TKB51778.1"/>
    <property type="molecule type" value="Genomic_DNA"/>
</dbReference>
<dbReference type="Gene3D" id="3.30.70.270">
    <property type="match status" value="1"/>
</dbReference>
<dbReference type="PANTHER" id="PTHR45138:SF9">
    <property type="entry name" value="DIGUANYLATE CYCLASE DGCM-RELATED"/>
    <property type="match status" value="1"/>
</dbReference>
<name>A0A4U1BM67_9GAMM</name>
<feature type="domain" description="GGDEF" evidence="4">
    <location>
        <begin position="170"/>
        <end position="288"/>
    </location>
</feature>
<accession>A0A4U1BM67</accession>
<dbReference type="InterPro" id="IPR029787">
    <property type="entry name" value="Nucleotide_cyclase"/>
</dbReference>
<sequence>MKMQLKQRYSAMSLYGFAIVILIILTAAQAQWKTADAVDWFDFGSELSLLLLSAGWYLIVTLARPKGKATQLLLTGLLAFSCGCLLDVLDELFITEPVGLWYALVEKGATPLGLMSLTWGLAIWRKEQQMVNHQLQTREQFLRDHQLIDMTTALNDARALERQLAERMGSQFSLLMFDLIDLQHLNDNQGWSEGDRRLTLVAQLLAEQVRSCDMVCRYAGDQFVVLMPYCQPKLATSWGEHLQQQLAQLGVATRFEQLNHQGRRHSPQILLQQLNQQLQQQKLSEQAA</sequence>
<feature type="transmembrane region" description="Helical" evidence="3">
    <location>
        <begin position="72"/>
        <end position="89"/>
    </location>
</feature>
<dbReference type="GO" id="GO:1902201">
    <property type="term" value="P:negative regulation of bacterial-type flagellum-dependent cell motility"/>
    <property type="evidence" value="ECO:0007669"/>
    <property type="project" value="TreeGrafter"/>
</dbReference>
<keyword evidence="3" id="KW-0472">Membrane</keyword>
<dbReference type="AlphaFoldDB" id="A0A4U1BM67"/>
<dbReference type="Proteomes" id="UP000305675">
    <property type="component" value="Unassembled WGS sequence"/>
</dbReference>
<dbReference type="Pfam" id="PF00990">
    <property type="entry name" value="GGDEF"/>
    <property type="match status" value="1"/>
</dbReference>
<keyword evidence="3" id="KW-0812">Transmembrane</keyword>
<dbReference type="NCBIfam" id="TIGR00254">
    <property type="entry name" value="GGDEF"/>
    <property type="match status" value="1"/>
</dbReference>
<evidence type="ECO:0000256" key="1">
    <source>
        <dbReference type="ARBA" id="ARBA00012528"/>
    </source>
</evidence>
<dbReference type="CDD" id="cd01949">
    <property type="entry name" value="GGDEF"/>
    <property type="match status" value="1"/>
</dbReference>
<dbReference type="SUPFAM" id="SSF55073">
    <property type="entry name" value="Nucleotide cyclase"/>
    <property type="match status" value="1"/>
</dbReference>
<feature type="transmembrane region" description="Helical" evidence="3">
    <location>
        <begin position="40"/>
        <end position="60"/>
    </location>
</feature>
<comment type="catalytic activity">
    <reaction evidence="2">
        <text>2 GTP = 3',3'-c-di-GMP + 2 diphosphate</text>
        <dbReference type="Rhea" id="RHEA:24898"/>
        <dbReference type="ChEBI" id="CHEBI:33019"/>
        <dbReference type="ChEBI" id="CHEBI:37565"/>
        <dbReference type="ChEBI" id="CHEBI:58805"/>
        <dbReference type="EC" id="2.7.7.65"/>
    </reaction>
</comment>
<evidence type="ECO:0000259" key="4">
    <source>
        <dbReference type="PROSITE" id="PS50887"/>
    </source>
</evidence>
<dbReference type="PROSITE" id="PS50887">
    <property type="entry name" value="GGDEF"/>
    <property type="match status" value="1"/>
</dbReference>
<dbReference type="SMART" id="SM00267">
    <property type="entry name" value="GGDEF"/>
    <property type="match status" value="1"/>
</dbReference>